<dbReference type="AlphaFoldDB" id="A0A853CMA1"/>
<dbReference type="Pfam" id="PF13419">
    <property type="entry name" value="HAD_2"/>
    <property type="match status" value="1"/>
</dbReference>
<dbReference type="PANTHER" id="PTHR43434">
    <property type="entry name" value="PHOSPHOGLYCOLATE PHOSPHATASE"/>
    <property type="match status" value="1"/>
</dbReference>
<gene>
    <name evidence="6" type="ORF">HNR13_000233</name>
</gene>
<dbReference type="Proteomes" id="UP000578352">
    <property type="component" value="Unassembled WGS sequence"/>
</dbReference>
<dbReference type="InterPro" id="IPR041492">
    <property type="entry name" value="HAD_2"/>
</dbReference>
<dbReference type="InterPro" id="IPR023198">
    <property type="entry name" value="PGP-like_dom2"/>
</dbReference>
<dbReference type="SFLD" id="SFLDG01129">
    <property type="entry name" value="C1.5:_HAD__Beta-PGM__Phosphata"/>
    <property type="match status" value="1"/>
</dbReference>
<dbReference type="GO" id="GO:0005829">
    <property type="term" value="C:cytosol"/>
    <property type="evidence" value="ECO:0007669"/>
    <property type="project" value="TreeGrafter"/>
</dbReference>
<keyword evidence="2" id="KW-0829">Tyrosine-protein kinase</keyword>
<dbReference type="Gene3D" id="3.40.50.1000">
    <property type="entry name" value="HAD superfamily/HAD-like"/>
    <property type="match status" value="1"/>
</dbReference>
<protein>
    <recommendedName>
        <fullName evidence="4">Tyrosine-protein kinase PtkA</fullName>
    </recommendedName>
    <alternativeName>
        <fullName evidence="5">Protein tyrosine kinase A</fullName>
    </alternativeName>
</protein>
<dbReference type="RefSeq" id="WP_179604064.1">
    <property type="nucleotide sequence ID" value="NZ_BAABEH010000001.1"/>
</dbReference>
<dbReference type="SUPFAM" id="SSF56784">
    <property type="entry name" value="HAD-like"/>
    <property type="match status" value="1"/>
</dbReference>
<evidence type="ECO:0000256" key="1">
    <source>
        <dbReference type="ARBA" id="ARBA00006171"/>
    </source>
</evidence>
<dbReference type="InterPro" id="IPR050155">
    <property type="entry name" value="HAD-like_hydrolase_sf"/>
</dbReference>
<comment type="catalytic activity">
    <reaction evidence="3">
        <text>L-tyrosyl-[protein] + ATP = O-phospho-L-tyrosyl-[protein] + ADP + H(+)</text>
        <dbReference type="Rhea" id="RHEA:10596"/>
        <dbReference type="Rhea" id="RHEA-COMP:10136"/>
        <dbReference type="Rhea" id="RHEA-COMP:20101"/>
        <dbReference type="ChEBI" id="CHEBI:15378"/>
        <dbReference type="ChEBI" id="CHEBI:30616"/>
        <dbReference type="ChEBI" id="CHEBI:46858"/>
        <dbReference type="ChEBI" id="CHEBI:61978"/>
        <dbReference type="ChEBI" id="CHEBI:456216"/>
    </reaction>
    <physiologicalReaction direction="left-to-right" evidence="3">
        <dbReference type="Rhea" id="RHEA:10597"/>
    </physiologicalReaction>
</comment>
<dbReference type="InterPro" id="IPR036412">
    <property type="entry name" value="HAD-like_sf"/>
</dbReference>
<keyword evidence="6" id="KW-0378">Hydrolase</keyword>
<dbReference type="InterPro" id="IPR023214">
    <property type="entry name" value="HAD_sf"/>
</dbReference>
<evidence type="ECO:0000256" key="3">
    <source>
        <dbReference type="ARBA" id="ARBA00050405"/>
    </source>
</evidence>
<evidence type="ECO:0000313" key="7">
    <source>
        <dbReference type="Proteomes" id="UP000578352"/>
    </source>
</evidence>
<evidence type="ECO:0000313" key="6">
    <source>
        <dbReference type="EMBL" id="NYJ21946.1"/>
    </source>
</evidence>
<keyword evidence="2" id="KW-0808">Transferase</keyword>
<comment type="caution">
    <text evidence="6">The sequence shown here is derived from an EMBL/GenBank/DDBJ whole genome shotgun (WGS) entry which is preliminary data.</text>
</comment>
<dbReference type="SFLD" id="SFLDS00003">
    <property type="entry name" value="Haloacid_Dehalogenase"/>
    <property type="match status" value="1"/>
</dbReference>
<evidence type="ECO:0000256" key="4">
    <source>
        <dbReference type="ARBA" id="ARBA00069527"/>
    </source>
</evidence>
<dbReference type="PANTHER" id="PTHR43434:SF20">
    <property type="entry name" value="5'-NUCLEOTIDASE"/>
    <property type="match status" value="1"/>
</dbReference>
<evidence type="ECO:0000256" key="2">
    <source>
        <dbReference type="ARBA" id="ARBA00023137"/>
    </source>
</evidence>
<dbReference type="GO" id="GO:0016787">
    <property type="term" value="F:hydrolase activity"/>
    <property type="evidence" value="ECO:0007669"/>
    <property type="project" value="UniProtKB-KW"/>
</dbReference>
<dbReference type="FunFam" id="3.40.50.1000:FF:000022">
    <property type="entry name" value="Phosphoglycolate phosphatase"/>
    <property type="match status" value="1"/>
</dbReference>
<comment type="similarity">
    <text evidence="1">Belongs to the HAD-like hydrolase superfamily. CbbY/CbbZ/Gph/YieH family.</text>
</comment>
<reference evidence="6 7" key="1">
    <citation type="submission" date="2020-07" db="EMBL/GenBank/DDBJ databases">
        <title>Sequencing the genomes of 1000 actinobacteria strains.</title>
        <authorList>
            <person name="Klenk H.-P."/>
        </authorList>
    </citation>
    <scope>NUCLEOTIDE SEQUENCE [LARGE SCALE GENOMIC DNA]</scope>
    <source>
        <strain evidence="6 7">DSM 15165</strain>
    </source>
</reference>
<dbReference type="GO" id="GO:0004713">
    <property type="term" value="F:protein tyrosine kinase activity"/>
    <property type="evidence" value="ECO:0007669"/>
    <property type="project" value="UniProtKB-KW"/>
</dbReference>
<proteinExistence type="inferred from homology"/>
<organism evidence="6 7">
    <name type="scientific">Leifsonia shinshuensis</name>
    <dbReference type="NCBI Taxonomy" id="150026"/>
    <lineage>
        <taxon>Bacteria</taxon>
        <taxon>Bacillati</taxon>
        <taxon>Actinomycetota</taxon>
        <taxon>Actinomycetes</taxon>
        <taxon>Micrococcales</taxon>
        <taxon>Microbacteriaceae</taxon>
        <taxon>Leifsonia</taxon>
    </lineage>
</organism>
<dbReference type="EMBL" id="JACCFL010000001">
    <property type="protein sequence ID" value="NYJ21946.1"/>
    <property type="molecule type" value="Genomic_DNA"/>
</dbReference>
<accession>A0A853CMA1</accession>
<keyword evidence="2" id="KW-0418">Kinase</keyword>
<sequence length="232" mass="24370">MTNPITTTTDAPTTVARTWTCVLFDLDGTLTDSAPGITASLVRMFETLGLPIPTPAELVEYVGPPLLDSLQSMAGFDEAAARDALTVYRADYAANGAFDSAVFPGIRGLLQRLQAAGIPLAVATSKPETQATRILEHFELAQYFDVIAGATDDESRSAKADVVADALRRLGEQGVALDHTVMVGDRQFDVEGAAEHGIPTILVEWGYGSPAEAAGAIAVVHSADQLSTLLLG</sequence>
<name>A0A853CMA1_9MICO</name>
<evidence type="ECO:0000256" key="5">
    <source>
        <dbReference type="ARBA" id="ARBA00080335"/>
    </source>
</evidence>
<dbReference type="CDD" id="cd04302">
    <property type="entry name" value="HAD_5NT"/>
    <property type="match status" value="1"/>
</dbReference>
<dbReference type="Gene3D" id="1.10.150.240">
    <property type="entry name" value="Putative phosphatase, domain 2"/>
    <property type="match status" value="1"/>
</dbReference>